<dbReference type="EMBL" id="JADFTZ010000002">
    <property type="protein sequence ID" value="MBE9576363.1"/>
    <property type="molecule type" value="Genomic_DNA"/>
</dbReference>
<reference evidence="1 2" key="1">
    <citation type="submission" date="2020-10" db="EMBL/GenBank/DDBJ databases">
        <title>The genome sequence of Flavobacterium aquaticum 1Y8A.</title>
        <authorList>
            <person name="Liu Y."/>
        </authorList>
    </citation>
    <scope>NUCLEOTIDE SEQUENCE [LARGE SCALE GENOMIC DNA]</scope>
    <source>
        <strain evidence="1 2">1Y8A</strain>
    </source>
</reference>
<dbReference type="RefSeq" id="WP_194094934.1">
    <property type="nucleotide sequence ID" value="NZ_JADFTZ010000002.1"/>
</dbReference>
<evidence type="ECO:0000313" key="2">
    <source>
        <dbReference type="Proteomes" id="UP000656274"/>
    </source>
</evidence>
<sequence>MKINQTLLTVFFLISYAMFSQEDKPKISLNILANDKISEVNINEDKYIATIGKIIKYFEIEYKTLPKEEKIGVLIISHKTGDPTIKVYSDPKIDAIKEQKIITDIKAYKLENTKLVDFPVFISVNTKSEKEITDFKDYVDPIKQKLEEYKKANLETKIQLNKDYAINEVLPVLSAYQVIVDDKFAGVKNFGKLIEKTDFTKTQNIAELTDKNSDYWRACMEMSNGNLLIPITKTFMLVSQGEFDYAYKYIEILKLFADKESISTDYLKEIEFRLELFNNEINDEIAKGITEHDKKNYDKAIEIYQNIKKVYPNSSWNLYELYFSQNTKDLNDKKIETNDRSQWDKAKIEIYQHNPLYNMDVRASNPKEGYLLFRRQEIQSLFKNKNEILNDIYKYADIALDLGVYDFAAQVFWLTAPYMKNDSEKAINIYLYSLEKLGVKNLKENFKGNFTSIFKKIEKEKEKEMQENILYKNMKK</sequence>
<proteinExistence type="predicted"/>
<comment type="caution">
    <text evidence="1">The sequence shown here is derived from an EMBL/GenBank/DDBJ whole genome shotgun (WGS) entry which is preliminary data.</text>
</comment>
<gene>
    <name evidence="1" type="ORF">IM755_06525</name>
</gene>
<evidence type="ECO:0000313" key="1">
    <source>
        <dbReference type="EMBL" id="MBE9576363.1"/>
    </source>
</evidence>
<accession>A0ABR9WR17</accession>
<keyword evidence="2" id="KW-1185">Reference proteome</keyword>
<name>A0ABR9WR17_9FLAO</name>
<dbReference type="Proteomes" id="UP000656274">
    <property type="component" value="Unassembled WGS sequence"/>
</dbReference>
<organism evidence="1 2">
    <name type="scientific">Flavobacterium proteolyticum</name>
    <dbReference type="NCBI Taxonomy" id="2911683"/>
    <lineage>
        <taxon>Bacteria</taxon>
        <taxon>Pseudomonadati</taxon>
        <taxon>Bacteroidota</taxon>
        <taxon>Flavobacteriia</taxon>
        <taxon>Flavobacteriales</taxon>
        <taxon>Flavobacteriaceae</taxon>
        <taxon>Flavobacterium</taxon>
    </lineage>
</organism>
<protein>
    <submittedName>
        <fullName evidence="1">Uncharacterized protein</fullName>
    </submittedName>
</protein>